<comment type="caution">
    <text evidence="1">The sequence shown here is derived from an EMBL/GenBank/DDBJ whole genome shotgun (WGS) entry which is preliminary data.</text>
</comment>
<organism evidence="1 2">
    <name type="scientific">Nocardiopsis mangrovi</name>
    <dbReference type="NCBI Taxonomy" id="1179818"/>
    <lineage>
        <taxon>Bacteria</taxon>
        <taxon>Bacillati</taxon>
        <taxon>Actinomycetota</taxon>
        <taxon>Actinomycetes</taxon>
        <taxon>Streptosporangiales</taxon>
        <taxon>Nocardiopsidaceae</taxon>
        <taxon>Nocardiopsis</taxon>
    </lineage>
</organism>
<accession>A0ABV9DPF6</accession>
<protein>
    <submittedName>
        <fullName evidence="1">Uncharacterized protein</fullName>
    </submittedName>
</protein>
<dbReference type="Proteomes" id="UP001595923">
    <property type="component" value="Unassembled WGS sequence"/>
</dbReference>
<reference evidence="2" key="1">
    <citation type="journal article" date="2019" name="Int. J. Syst. Evol. Microbiol.">
        <title>The Global Catalogue of Microorganisms (GCM) 10K type strain sequencing project: providing services to taxonomists for standard genome sequencing and annotation.</title>
        <authorList>
            <consortium name="The Broad Institute Genomics Platform"/>
            <consortium name="The Broad Institute Genome Sequencing Center for Infectious Disease"/>
            <person name="Wu L."/>
            <person name="Ma J."/>
        </authorList>
    </citation>
    <scope>NUCLEOTIDE SEQUENCE [LARGE SCALE GENOMIC DNA]</scope>
    <source>
        <strain evidence="2">XZYJ18</strain>
    </source>
</reference>
<keyword evidence="2" id="KW-1185">Reference proteome</keyword>
<dbReference type="EMBL" id="JBHSFQ010000001">
    <property type="protein sequence ID" value="MFC4560313.1"/>
    <property type="molecule type" value="Genomic_DNA"/>
</dbReference>
<dbReference type="RefSeq" id="WP_378570358.1">
    <property type="nucleotide sequence ID" value="NZ_JBHSFQ010000001.1"/>
</dbReference>
<name>A0ABV9DPF6_9ACTN</name>
<gene>
    <name evidence="1" type="ORF">ACFO4E_00430</name>
</gene>
<evidence type="ECO:0000313" key="2">
    <source>
        <dbReference type="Proteomes" id="UP001595923"/>
    </source>
</evidence>
<proteinExistence type="predicted"/>
<sequence length="245" mass="27786">MTPLIARTTVELPVEFDTRWSRIPGVTVEGRTIGIESNEYFFRLESRTWTVISWEKVSDELLPVDETPGSAIEQTTLEYIAKNGRTTDDPAEVMRIAWDVYSFLFRAEHLPALGLEGITETHLRMLAEVSVFTALNKVEQDGRITNVGPCWFFADAAQVVFDLDEKTVGLLDEVYHGGWFNENRRIESVKAHAALGGRLVHGCQSVPDRRGGAVAPYGTPMDRFRDELAEFRDEWMTKVRSYRAV</sequence>
<evidence type="ECO:0000313" key="1">
    <source>
        <dbReference type="EMBL" id="MFC4560313.1"/>
    </source>
</evidence>